<dbReference type="AlphaFoldDB" id="A0A0G9MRA3"/>
<evidence type="ECO:0000256" key="2">
    <source>
        <dbReference type="ARBA" id="ARBA00022475"/>
    </source>
</evidence>
<evidence type="ECO:0000256" key="7">
    <source>
        <dbReference type="ARBA" id="ARBA00023136"/>
    </source>
</evidence>
<proteinExistence type="predicted"/>
<name>A0A0G9MRA3_9SPHN</name>
<dbReference type="InterPro" id="IPR033756">
    <property type="entry name" value="YlxH/NBP35"/>
</dbReference>
<evidence type="ECO:0008006" key="15">
    <source>
        <dbReference type="Google" id="ProtNLM"/>
    </source>
</evidence>
<feature type="coiled-coil region" evidence="8">
    <location>
        <begin position="198"/>
        <end position="232"/>
    </location>
</feature>
<evidence type="ECO:0000256" key="8">
    <source>
        <dbReference type="SAM" id="Coils"/>
    </source>
</evidence>
<dbReference type="PANTHER" id="PTHR32309:SF13">
    <property type="entry name" value="FERRIC ENTEROBACTIN TRANSPORT PROTEIN FEPE"/>
    <property type="match status" value="1"/>
</dbReference>
<evidence type="ECO:0000256" key="6">
    <source>
        <dbReference type="ARBA" id="ARBA00022989"/>
    </source>
</evidence>
<feature type="domain" description="Tyrosine-protein kinase G-rich" evidence="12">
    <location>
        <begin position="373"/>
        <end position="441"/>
    </location>
</feature>
<dbReference type="InterPro" id="IPR005702">
    <property type="entry name" value="Wzc-like_C"/>
</dbReference>
<accession>A0A0G9MRA3</accession>
<dbReference type="RefSeq" id="WP_047007193.1">
    <property type="nucleotide sequence ID" value="NZ_CP018097.1"/>
</dbReference>
<evidence type="ECO:0000313" key="14">
    <source>
        <dbReference type="Proteomes" id="UP000053070"/>
    </source>
</evidence>
<keyword evidence="8" id="KW-0175">Coiled coil</keyword>
<dbReference type="Pfam" id="PF10609">
    <property type="entry name" value="ParA"/>
    <property type="match status" value="1"/>
</dbReference>
<keyword evidence="5" id="KW-0067">ATP-binding</keyword>
<keyword evidence="3 10" id="KW-0812">Transmembrane</keyword>
<keyword evidence="6 10" id="KW-1133">Transmembrane helix</keyword>
<evidence type="ECO:0000256" key="9">
    <source>
        <dbReference type="SAM" id="MobiDB-lite"/>
    </source>
</evidence>
<feature type="transmembrane region" description="Helical" evidence="10">
    <location>
        <begin position="38"/>
        <end position="57"/>
    </location>
</feature>
<dbReference type="CDD" id="cd05387">
    <property type="entry name" value="BY-kinase"/>
    <property type="match status" value="1"/>
</dbReference>
<dbReference type="EMBL" id="LBHC01000002">
    <property type="protein sequence ID" value="KLE31843.1"/>
    <property type="molecule type" value="Genomic_DNA"/>
</dbReference>
<evidence type="ECO:0000256" key="4">
    <source>
        <dbReference type="ARBA" id="ARBA00022741"/>
    </source>
</evidence>
<evidence type="ECO:0000259" key="11">
    <source>
        <dbReference type="Pfam" id="PF02706"/>
    </source>
</evidence>
<dbReference type="Proteomes" id="UP000053070">
    <property type="component" value="Unassembled WGS sequence"/>
</dbReference>
<keyword evidence="7 10" id="KW-0472">Membrane</keyword>
<evidence type="ECO:0000256" key="3">
    <source>
        <dbReference type="ARBA" id="ARBA00022692"/>
    </source>
</evidence>
<evidence type="ECO:0000256" key="10">
    <source>
        <dbReference type="SAM" id="Phobius"/>
    </source>
</evidence>
<evidence type="ECO:0000256" key="5">
    <source>
        <dbReference type="ARBA" id="ARBA00022840"/>
    </source>
</evidence>
<evidence type="ECO:0000259" key="12">
    <source>
        <dbReference type="Pfam" id="PF13807"/>
    </source>
</evidence>
<dbReference type="Gene3D" id="3.40.50.300">
    <property type="entry name" value="P-loop containing nucleotide triphosphate hydrolases"/>
    <property type="match status" value="1"/>
</dbReference>
<dbReference type="InterPro" id="IPR003856">
    <property type="entry name" value="LPS_length_determ_N"/>
</dbReference>
<reference evidence="13 14" key="1">
    <citation type="submission" date="2015-04" db="EMBL/GenBank/DDBJ databases">
        <title>The draft genome sequence of Erythrobacr gangjinensis K7-2.</title>
        <authorList>
            <person name="Zhuang L."/>
            <person name="Liu Y."/>
            <person name="Shao Z."/>
        </authorList>
    </citation>
    <scope>NUCLEOTIDE SEQUENCE [LARGE SCALE GENOMIC DNA]</scope>
    <source>
        <strain evidence="13 14">K7-2</strain>
    </source>
</reference>
<evidence type="ECO:0000313" key="13">
    <source>
        <dbReference type="EMBL" id="KLE31843.1"/>
    </source>
</evidence>
<feature type="domain" description="Polysaccharide chain length determinant N-terminal" evidence="11">
    <location>
        <begin position="24"/>
        <end position="115"/>
    </location>
</feature>
<dbReference type="GO" id="GO:0004713">
    <property type="term" value="F:protein tyrosine kinase activity"/>
    <property type="evidence" value="ECO:0007669"/>
    <property type="project" value="TreeGrafter"/>
</dbReference>
<dbReference type="InterPro" id="IPR032807">
    <property type="entry name" value="GNVR"/>
</dbReference>
<keyword evidence="2" id="KW-1003">Cell membrane</keyword>
<organism evidence="13 14">
    <name type="scientific">Aurantiacibacter gangjinensis</name>
    <dbReference type="NCBI Taxonomy" id="502682"/>
    <lineage>
        <taxon>Bacteria</taxon>
        <taxon>Pseudomonadati</taxon>
        <taxon>Pseudomonadota</taxon>
        <taxon>Alphaproteobacteria</taxon>
        <taxon>Sphingomonadales</taxon>
        <taxon>Erythrobacteraceae</taxon>
        <taxon>Aurantiacibacter</taxon>
    </lineage>
</organism>
<feature type="coiled-coil region" evidence="8">
    <location>
        <begin position="310"/>
        <end position="359"/>
    </location>
</feature>
<keyword evidence="14" id="KW-1185">Reference proteome</keyword>
<dbReference type="STRING" id="502682.BMF35_a1049"/>
<feature type="compositionally biased region" description="Polar residues" evidence="9">
    <location>
        <begin position="270"/>
        <end position="283"/>
    </location>
</feature>
<protein>
    <recommendedName>
        <fullName evidence="15">Non-specific protein-tyrosine kinase</fullName>
    </recommendedName>
</protein>
<sequence>MTDTAVTTAGEGPYYTANTQFQALDLSRLAARAVQLRYWLAGLFAAAIVIAIIFTTLQTPLFRSTAQIEISRVEISAGDSGDLAAAGQENRDQQYFNTQYELLRSRAVATRVVDALDLSEDEQFASAYSADPGQISPERAASLILGSVEILPIPQSNLVDIAVSSPSADLSARLANAWAEQFLELNYEKRFGDNILARELVEDQLAEMRVQLEEAEERLSAYASANEILVVESTGEDGNTTQSTILARQLSAVNEALAAATVNRIAAASAVQSSNTPTTNGQSALRGRLADVESQLASARTTLGPQHPQVRALEAQQETLRRALNGADGEASTQLANALQQAVLEERRLQDRFNSLRSQYLSQQGQGAQYGILEREVDTNRQIYAALLQRYNQLGVAGSGSNNMTLIENARPAPGPYSPNMPLNIAIAVLASLLIGAGVVYAVELLDQSIRDPEDVQRQFGLPLLGLIPKSTDGEVHEEVLERSSSTGEAYASARFALQHLDNADQLRTLMLTSARPGEGKTSSSLALAKSFADMGEKVVLVDFDLRRRGVSRLLGPAASDRGMLGFLKGSTPEPTFHSLTDYGVDFVGTSDIEREPVSLLTRPRIGALMNLLQSRYDRIVIDAPPVLGLADSVELAQSVDGVVFVIEANVGSANAVRRALSRLRDANAPLLGSFVTKLDQRNALYGYGGDYGYGYSYSQS</sequence>
<evidence type="ECO:0000256" key="1">
    <source>
        <dbReference type="ARBA" id="ARBA00004651"/>
    </source>
</evidence>
<keyword evidence="4" id="KW-0547">Nucleotide-binding</keyword>
<comment type="subcellular location">
    <subcellularLocation>
        <location evidence="1">Cell membrane</location>
        <topology evidence="1">Multi-pass membrane protein</topology>
    </subcellularLocation>
</comment>
<comment type="caution">
    <text evidence="13">The sequence shown here is derived from an EMBL/GenBank/DDBJ whole genome shotgun (WGS) entry which is preliminary data.</text>
</comment>
<dbReference type="PANTHER" id="PTHR32309">
    <property type="entry name" value="TYROSINE-PROTEIN KINASE"/>
    <property type="match status" value="1"/>
</dbReference>
<dbReference type="InterPro" id="IPR050445">
    <property type="entry name" value="Bact_polysacc_biosynth/exp"/>
</dbReference>
<dbReference type="Pfam" id="PF13807">
    <property type="entry name" value="GNVR"/>
    <property type="match status" value="1"/>
</dbReference>
<dbReference type="GO" id="GO:0005886">
    <property type="term" value="C:plasma membrane"/>
    <property type="evidence" value="ECO:0007669"/>
    <property type="project" value="UniProtKB-SubCell"/>
</dbReference>
<dbReference type="InterPro" id="IPR027417">
    <property type="entry name" value="P-loop_NTPase"/>
</dbReference>
<dbReference type="PATRIC" id="fig|502682.8.peg.2086"/>
<gene>
    <name evidence="13" type="ORF">AAW01_10210</name>
</gene>
<feature type="region of interest" description="Disordered" evidence="9">
    <location>
        <begin position="269"/>
        <end position="288"/>
    </location>
</feature>
<dbReference type="Pfam" id="PF02706">
    <property type="entry name" value="Wzz"/>
    <property type="match status" value="1"/>
</dbReference>
<dbReference type="SUPFAM" id="SSF52540">
    <property type="entry name" value="P-loop containing nucleoside triphosphate hydrolases"/>
    <property type="match status" value="1"/>
</dbReference>